<feature type="compositionally biased region" description="Low complexity" evidence="1">
    <location>
        <begin position="445"/>
        <end position="493"/>
    </location>
</feature>
<evidence type="ECO:0000313" key="2">
    <source>
        <dbReference type="EMBL" id="GMR54118.1"/>
    </source>
</evidence>
<reference evidence="3" key="1">
    <citation type="submission" date="2022-10" db="EMBL/GenBank/DDBJ databases">
        <title>Genome assembly of Pristionchus species.</title>
        <authorList>
            <person name="Yoshida K."/>
            <person name="Sommer R.J."/>
        </authorList>
    </citation>
    <scope>NUCLEOTIDE SEQUENCE [LARGE SCALE GENOMIC DNA]</scope>
    <source>
        <strain evidence="3">RS5460</strain>
    </source>
</reference>
<dbReference type="EMBL" id="BTRK01000005">
    <property type="protein sequence ID" value="GMR54118.1"/>
    <property type="molecule type" value="Genomic_DNA"/>
</dbReference>
<protein>
    <submittedName>
        <fullName evidence="2">Uncharacterized protein</fullName>
    </submittedName>
</protein>
<evidence type="ECO:0000313" key="3">
    <source>
        <dbReference type="Proteomes" id="UP001328107"/>
    </source>
</evidence>
<feature type="region of interest" description="Disordered" evidence="1">
    <location>
        <begin position="444"/>
        <end position="496"/>
    </location>
</feature>
<proteinExistence type="predicted"/>
<dbReference type="Proteomes" id="UP001328107">
    <property type="component" value="Unassembled WGS sequence"/>
</dbReference>
<comment type="caution">
    <text evidence="2">The sequence shown here is derived from an EMBL/GenBank/DDBJ whole genome shotgun (WGS) entry which is preliminary data.</text>
</comment>
<name>A0AAN5I6F6_9BILA</name>
<sequence length="520" mass="57881">CLFDFSLFSRNSFSLTHRSPSTGGHPSLFRWLSTPFQMHTLTTSSTRESPLHVVATTSDDDGLVGFQYVWPVRVHKRQIDNGDSMVLNVSPPFTTALNGVAFTWALRLCDECVVAAPGENGATSLRQVFLMLYYKEGPAPEILIENVKMTIHDHATGLELLSFPLTVDSTDLNKGMGCPMTLDAEEQNAFTTFIHTQIDKFLEIRCDFKLKSSLFKPLSYLPSVDSACRSLRIEKAVNQFIEDLSSGKIIIPVLEEEDANDKFACHRRAFMFGCDHVEYECLREGKAGDEDELLKHVRSTLAHKYFNGVLLHGVHYFEDFVSLVEGVLEAKLPPLKRECERFICREIMAETADSTFIKKMLLLSEKFSLDHLKMVAGGVLVDKMLCDSEKPMEELGEMRDELKQIASEISTSCENLTDESAEDELVGAVVDDLQTLAQRMRRVSLSHSPSMVGGSSSSSPSSSTSATPTNSAAHSPAALDSPRPFEPSSPSSSRFKRVELDSLDDWYVYPPAVPSLLRTH</sequence>
<organism evidence="2 3">
    <name type="scientific">Pristionchus mayeri</name>
    <dbReference type="NCBI Taxonomy" id="1317129"/>
    <lineage>
        <taxon>Eukaryota</taxon>
        <taxon>Metazoa</taxon>
        <taxon>Ecdysozoa</taxon>
        <taxon>Nematoda</taxon>
        <taxon>Chromadorea</taxon>
        <taxon>Rhabditida</taxon>
        <taxon>Rhabditina</taxon>
        <taxon>Diplogasteromorpha</taxon>
        <taxon>Diplogasteroidea</taxon>
        <taxon>Neodiplogasteridae</taxon>
        <taxon>Pristionchus</taxon>
    </lineage>
</organism>
<feature type="non-terminal residue" evidence="2">
    <location>
        <position position="1"/>
    </location>
</feature>
<dbReference type="AlphaFoldDB" id="A0AAN5I6F6"/>
<keyword evidence="3" id="KW-1185">Reference proteome</keyword>
<gene>
    <name evidence="2" type="ORF">PMAYCL1PPCAC_24313</name>
</gene>
<evidence type="ECO:0000256" key="1">
    <source>
        <dbReference type="SAM" id="MobiDB-lite"/>
    </source>
</evidence>
<accession>A0AAN5I6F6</accession>